<keyword evidence="5" id="KW-1185">Reference proteome</keyword>
<proteinExistence type="inferred from homology"/>
<dbReference type="PANTHER" id="PTHR11895:SF67">
    <property type="entry name" value="AMIDASE DOMAIN-CONTAINING PROTEIN"/>
    <property type="match status" value="1"/>
</dbReference>
<evidence type="ECO:0000256" key="1">
    <source>
        <dbReference type="ARBA" id="ARBA00009199"/>
    </source>
</evidence>
<organism evidence="4 5">
    <name type="scientific">Chlamydomonas schloesseri</name>
    <dbReference type="NCBI Taxonomy" id="2026947"/>
    <lineage>
        <taxon>Eukaryota</taxon>
        <taxon>Viridiplantae</taxon>
        <taxon>Chlorophyta</taxon>
        <taxon>core chlorophytes</taxon>
        <taxon>Chlorophyceae</taxon>
        <taxon>CS clade</taxon>
        <taxon>Chlamydomonadales</taxon>
        <taxon>Chlamydomonadaceae</taxon>
        <taxon>Chlamydomonas</taxon>
    </lineage>
</organism>
<dbReference type="EMBL" id="JAEHOD010000001">
    <property type="protein sequence ID" value="KAG2454611.1"/>
    <property type="molecule type" value="Genomic_DNA"/>
</dbReference>
<feature type="region of interest" description="Disordered" evidence="2">
    <location>
        <begin position="308"/>
        <end position="330"/>
    </location>
</feature>
<evidence type="ECO:0000313" key="5">
    <source>
        <dbReference type="Proteomes" id="UP000613740"/>
    </source>
</evidence>
<dbReference type="GO" id="GO:0003824">
    <property type="term" value="F:catalytic activity"/>
    <property type="evidence" value="ECO:0007669"/>
    <property type="project" value="InterPro"/>
</dbReference>
<evidence type="ECO:0000256" key="2">
    <source>
        <dbReference type="SAM" id="MobiDB-lite"/>
    </source>
</evidence>
<evidence type="ECO:0000313" key="4">
    <source>
        <dbReference type="EMBL" id="KAG2454611.1"/>
    </source>
</evidence>
<dbReference type="PANTHER" id="PTHR11895">
    <property type="entry name" value="TRANSAMIDASE"/>
    <property type="match status" value="1"/>
</dbReference>
<dbReference type="SUPFAM" id="SSF75304">
    <property type="entry name" value="Amidase signature (AS) enzymes"/>
    <property type="match status" value="2"/>
</dbReference>
<dbReference type="Pfam" id="PF01425">
    <property type="entry name" value="Amidase"/>
    <property type="match status" value="2"/>
</dbReference>
<evidence type="ECO:0000259" key="3">
    <source>
        <dbReference type="Pfam" id="PF01425"/>
    </source>
</evidence>
<dbReference type="Proteomes" id="UP000613740">
    <property type="component" value="Unassembled WGS sequence"/>
</dbReference>
<dbReference type="InterPro" id="IPR036928">
    <property type="entry name" value="AS_sf"/>
</dbReference>
<name>A0A836BCP3_9CHLO</name>
<feature type="region of interest" description="Disordered" evidence="2">
    <location>
        <begin position="27"/>
        <end position="63"/>
    </location>
</feature>
<dbReference type="InterPro" id="IPR023631">
    <property type="entry name" value="Amidase_dom"/>
</dbReference>
<comment type="caution">
    <text evidence="4">The sequence shown here is derived from an EMBL/GenBank/DDBJ whole genome shotgun (WGS) entry which is preliminary data.</text>
</comment>
<comment type="similarity">
    <text evidence="1">Belongs to the amidase family.</text>
</comment>
<gene>
    <name evidence="4" type="ORF">HYH02_000452</name>
</gene>
<feature type="domain" description="Amidase" evidence="3">
    <location>
        <begin position="330"/>
        <end position="678"/>
    </location>
</feature>
<dbReference type="InterPro" id="IPR020556">
    <property type="entry name" value="Amidase_CS"/>
</dbReference>
<feature type="compositionally biased region" description="Low complexity" evidence="2">
    <location>
        <begin position="308"/>
        <end position="326"/>
    </location>
</feature>
<dbReference type="PROSITE" id="PS00571">
    <property type="entry name" value="AMIDASES"/>
    <property type="match status" value="1"/>
</dbReference>
<reference evidence="4" key="1">
    <citation type="journal article" date="2020" name="bioRxiv">
        <title>Comparative genomics of Chlamydomonas.</title>
        <authorList>
            <person name="Craig R.J."/>
            <person name="Hasan A.R."/>
            <person name="Ness R.W."/>
            <person name="Keightley P.D."/>
        </authorList>
    </citation>
    <scope>NUCLEOTIDE SEQUENCE</scope>
    <source>
        <strain evidence="4">CCAP 11/173</strain>
    </source>
</reference>
<dbReference type="OrthoDB" id="421993at2759"/>
<accession>A0A836BCP3</accession>
<dbReference type="AlphaFoldDB" id="A0A836BCP3"/>
<dbReference type="InterPro" id="IPR000120">
    <property type="entry name" value="Amidase"/>
</dbReference>
<protein>
    <recommendedName>
        <fullName evidence="3">Amidase domain-containing protein</fullName>
    </recommendedName>
</protein>
<feature type="compositionally biased region" description="Low complexity" evidence="2">
    <location>
        <begin position="54"/>
        <end position="63"/>
    </location>
</feature>
<feature type="domain" description="Amidase" evidence="3">
    <location>
        <begin position="184"/>
        <end position="287"/>
    </location>
</feature>
<dbReference type="Gene3D" id="3.90.1300.10">
    <property type="entry name" value="Amidase signature (AS) domain"/>
    <property type="match status" value="1"/>
</dbReference>
<sequence length="713" mass="71638">MLYPSLAQKSGVTQVLNELHVPDDPLYRADVSPIHPDTPEPLAEALPPPPPQPAAGTSADAAAATAAEAIRGAIQHALQAGMLPHEQLLAAPAAAAAPAETAPAAAAGSGGPLPPQPFTGSATVVDYVRAYRSGATTPSEVAERIIAFVEAGGGASGPGGGKRPAGAGGAPHVGWFAPGGWRPDQIRKEAEECTQRLREGRARSLLEGVPFAVKDAADALPYPTTCGTTFVAAERTPTGDAPCVAALRHLGCLLLGKTSMHEIGIGITGLNVASKATAINPYSPGLASPAAAAAAAAASSSADGAKPAAAAASSNSGSSGSSGSSSKHLHYTGGSSSGTAGILAAGVCPIAIGSDGGGSIRIPSAFCGLAGLKPTNGRVSGLHCTHVDCTVATLGPMAGCVQDVALLYAAMCGGAQWADASLPPPSRGVAPEEPLPVLLPNPWPAAGPLQGAAGGGGKRPLEGLRIGVYDKWFDDAAPPVVAACRAALAAAERCGAQVVGVCVPDLEQLRVAHTVTIVSEMAQNFRERVTNPRLRTAFNPESRLALSNSRFWNSADYIQAQRIRARANVHFRRVLSQVHVIATPTTPIPSPRIHPAALTGGESNLQQVSRVMRFIVAPNMVGLPALSLPVGLVPAEEDRLGAGAGAGAAAGAGPSSGAVMLPAGLQLMGRPQEEATLLRVGAVLEAELAKAGVAGGATPPVHINPITGERRGL</sequence>